<name>A0A6G1SGW7_9ACAR</name>
<protein>
    <submittedName>
        <fullName evidence="3">TBC1 domain family member 24</fullName>
    </submittedName>
</protein>
<dbReference type="Gene3D" id="1.10.472.80">
    <property type="entry name" value="Ypt/Rab-GAP domain of gyp1p, domain 3"/>
    <property type="match status" value="1"/>
</dbReference>
<dbReference type="PROSITE" id="PS51886">
    <property type="entry name" value="TLDC"/>
    <property type="match status" value="1"/>
</dbReference>
<feature type="region of interest" description="Disordered" evidence="1">
    <location>
        <begin position="520"/>
        <end position="539"/>
    </location>
</feature>
<dbReference type="PANTHER" id="PTHR23354:SF122">
    <property type="entry name" value="GTPASE-ACTIVATING PROTEIN SKYWALKER"/>
    <property type="match status" value="1"/>
</dbReference>
<accession>A0A6G1SGW7</accession>
<dbReference type="PANTHER" id="PTHR23354">
    <property type="entry name" value="NUCLEOLAR PROTEIN 7/ESTROGEN RECEPTOR COACTIVATOR-RELATED"/>
    <property type="match status" value="1"/>
</dbReference>
<proteinExistence type="predicted"/>
<dbReference type="Pfam" id="PF07534">
    <property type="entry name" value="TLD"/>
    <property type="match status" value="2"/>
</dbReference>
<dbReference type="SMART" id="SM00584">
    <property type="entry name" value="TLDc"/>
    <property type="match status" value="1"/>
</dbReference>
<dbReference type="InterPro" id="IPR006571">
    <property type="entry name" value="TLDc_dom"/>
</dbReference>
<feature type="compositionally biased region" description="Basic residues" evidence="1">
    <location>
        <begin position="190"/>
        <end position="202"/>
    </location>
</feature>
<evidence type="ECO:0000256" key="1">
    <source>
        <dbReference type="SAM" id="MobiDB-lite"/>
    </source>
</evidence>
<feature type="compositionally biased region" description="Low complexity" evidence="1">
    <location>
        <begin position="203"/>
        <end position="226"/>
    </location>
</feature>
<sequence length="608" mass="69324">MIRNAGKPTHDLVVIGSDPGGYVGQLNKPSASVVRLPTYIDSSLLRYYSLDESGQQIAARILWQLCESHPQITFAPTLYPLVAIFLHKHDQDYTYHTICQLLQKNHQASRDRQFKNVLMPTTRLEHVRDIIVLIKLCTKFGFFAPFWMRDLVREEKKFLANLERELDSRSSVSSSCDNDTDSGGNGSFTNKKKSRRSSRFRLSRTSNNNLSNGNSHSHNNNNNHSSTKRNLPIFDTPFSDWYKWIFLALPLAYCTRIVDCWLVDGQKFLYQVALAMLDRFRQQCDSPVTLTSEKMFEFCSRLEIILEPKGGVEQLIKEAKSLKRISTVTIAKASKKSETKASLIVESIMRKDSQNFKLYNSGQKSYTIQQPREDMLKHIIISSRIAPRSFKSSIVDNYDLLDDLWQYIPERAAVKTVSVVFNSNNDGTSLQTFFSRVDPYDETIIIIRTIKNEVFGSYCSSSWSLRKNQAQSAAKKSYYFGNGETFLFTLQPKFSVYLWVGKTESDQLELDHLADISTAATQEQQQQQQSPRKPLGHRDSVTESVSTQLFMSATSQELIIGSGNGSFGLWLDADLTRGKTDHCRTFNNLPLCEEKDFTCKDVEVLAFA</sequence>
<gene>
    <name evidence="3" type="primary">tbc1d24</name>
    <name evidence="3" type="ORF">g.17497</name>
</gene>
<dbReference type="AlphaFoldDB" id="A0A6G1SGW7"/>
<evidence type="ECO:0000313" key="3">
    <source>
        <dbReference type="EMBL" id="MDE49786.1"/>
    </source>
</evidence>
<organism evidence="3">
    <name type="scientific">Aceria tosichella</name>
    <name type="common">wheat curl mite</name>
    <dbReference type="NCBI Taxonomy" id="561515"/>
    <lineage>
        <taxon>Eukaryota</taxon>
        <taxon>Metazoa</taxon>
        <taxon>Ecdysozoa</taxon>
        <taxon>Arthropoda</taxon>
        <taxon>Chelicerata</taxon>
        <taxon>Arachnida</taxon>
        <taxon>Acari</taxon>
        <taxon>Acariformes</taxon>
        <taxon>Trombidiformes</taxon>
        <taxon>Prostigmata</taxon>
        <taxon>Eupodina</taxon>
        <taxon>Eriophyoidea</taxon>
        <taxon>Eriophyidae</taxon>
        <taxon>Eriophyinae</taxon>
        <taxon>Aceriini</taxon>
        <taxon>Aceria</taxon>
    </lineage>
</organism>
<reference evidence="3" key="1">
    <citation type="submission" date="2018-10" db="EMBL/GenBank/DDBJ databases">
        <title>Transcriptome assembly of Aceria tosichella (Wheat curl mite) Type 2.</title>
        <authorList>
            <person name="Scully E.D."/>
            <person name="Geib S.M."/>
            <person name="Palmer N.A."/>
            <person name="Gupta A.K."/>
            <person name="Sarath G."/>
            <person name="Tatineni S."/>
        </authorList>
    </citation>
    <scope>NUCLEOTIDE SEQUENCE</scope>
    <source>
        <strain evidence="3">LincolnNE</strain>
    </source>
</reference>
<feature type="region of interest" description="Disordered" evidence="1">
    <location>
        <begin position="170"/>
        <end position="226"/>
    </location>
</feature>
<dbReference type="EMBL" id="GGYP01005015">
    <property type="protein sequence ID" value="MDE49786.1"/>
    <property type="molecule type" value="Transcribed_RNA"/>
</dbReference>
<feature type="domain" description="TLDc" evidence="2">
    <location>
        <begin position="393"/>
        <end position="608"/>
    </location>
</feature>
<evidence type="ECO:0000259" key="2">
    <source>
        <dbReference type="PROSITE" id="PS51886"/>
    </source>
</evidence>